<comment type="caution">
    <text evidence="2">The sequence shown here is derived from an EMBL/GenBank/DDBJ whole genome shotgun (WGS) entry which is preliminary data.</text>
</comment>
<dbReference type="SFLD" id="SFLDS00003">
    <property type="entry name" value="Haloacid_Dehalogenase"/>
    <property type="match status" value="1"/>
</dbReference>
<sequence>MTNVKKQAIKAVIFDLDGTLVDSEPNYFEAEKKLFAEYGINNFDFEMKKKYVGKSTKDTLTDYKKNYSIEESVETLTKKMNKYYLDIAKNNTVIFPEMRKFLELLKANNYRMALASGSSSEIIDEILFITGLKDFFDVTLSSESVRKGKPAPDVFLEAAKLLGIPPENCLVLEDSNYGVEAAKNASMYCIAIPYFTEKPLAQSFLMSDLLLKDGIKSFSAEKAFKWMRNIHKE</sequence>
<comment type="similarity">
    <text evidence="1">Belongs to the HAD-like hydrolase superfamily. CbbY/CbbZ/Gph/YieH family.</text>
</comment>
<dbReference type="SFLD" id="SFLDG01129">
    <property type="entry name" value="C1.5:_HAD__Beta-PGM__Phosphata"/>
    <property type="match status" value="1"/>
</dbReference>
<dbReference type="InterPro" id="IPR023214">
    <property type="entry name" value="HAD_sf"/>
</dbReference>
<dbReference type="Pfam" id="PF13419">
    <property type="entry name" value="HAD_2"/>
    <property type="match status" value="1"/>
</dbReference>
<dbReference type="Gene3D" id="1.10.150.240">
    <property type="entry name" value="Putative phosphatase, domain 2"/>
    <property type="match status" value="1"/>
</dbReference>
<dbReference type="NCBIfam" id="TIGR02009">
    <property type="entry name" value="PGMB-YQAB-SF"/>
    <property type="match status" value="1"/>
</dbReference>
<proteinExistence type="inferred from homology"/>
<dbReference type="PANTHER" id="PTHR18901:SF38">
    <property type="entry name" value="PSEUDOURIDINE-5'-PHOSPHATASE"/>
    <property type="match status" value="1"/>
</dbReference>
<dbReference type="PANTHER" id="PTHR18901">
    <property type="entry name" value="2-DEOXYGLUCOSE-6-PHOSPHATE PHOSPHATASE 2"/>
    <property type="match status" value="1"/>
</dbReference>
<dbReference type="CDD" id="cd07505">
    <property type="entry name" value="HAD_BPGM-like"/>
    <property type="match status" value="1"/>
</dbReference>
<dbReference type="NCBIfam" id="TIGR01549">
    <property type="entry name" value="HAD-SF-IA-v1"/>
    <property type="match status" value="1"/>
</dbReference>
<evidence type="ECO:0000313" key="2">
    <source>
        <dbReference type="EMBL" id="MBA4603813.1"/>
    </source>
</evidence>
<dbReference type="NCBIfam" id="TIGR01509">
    <property type="entry name" value="HAD-SF-IA-v3"/>
    <property type="match status" value="1"/>
</dbReference>
<gene>
    <name evidence="2" type="ORF">H2C83_16220</name>
</gene>
<dbReference type="SFLD" id="SFLDG01135">
    <property type="entry name" value="C1.5.6:_HAD__Beta-PGM__Phospha"/>
    <property type="match status" value="1"/>
</dbReference>
<evidence type="ECO:0000256" key="1">
    <source>
        <dbReference type="ARBA" id="ARBA00006171"/>
    </source>
</evidence>
<dbReference type="EMBL" id="JACEOL010000071">
    <property type="protein sequence ID" value="MBA4603813.1"/>
    <property type="molecule type" value="Genomic_DNA"/>
</dbReference>
<dbReference type="SUPFAM" id="SSF56784">
    <property type="entry name" value="HAD-like"/>
    <property type="match status" value="1"/>
</dbReference>
<dbReference type="InterPro" id="IPR006439">
    <property type="entry name" value="HAD-SF_hydro_IA"/>
</dbReference>
<keyword evidence="3" id="KW-1185">Reference proteome</keyword>
<dbReference type="InterPro" id="IPR041492">
    <property type="entry name" value="HAD_2"/>
</dbReference>
<dbReference type="Gene3D" id="3.40.50.1000">
    <property type="entry name" value="HAD superfamily/HAD-like"/>
    <property type="match status" value="1"/>
</dbReference>
<evidence type="ECO:0000313" key="3">
    <source>
        <dbReference type="Proteomes" id="UP000538292"/>
    </source>
</evidence>
<name>A0A7W1XV20_9BACL</name>
<dbReference type="InterPro" id="IPR036412">
    <property type="entry name" value="HAD-like_sf"/>
</dbReference>
<dbReference type="InterPro" id="IPR010976">
    <property type="entry name" value="B-phosphoglucomutase_hydrolase"/>
</dbReference>
<reference evidence="2 3" key="1">
    <citation type="submission" date="2020-07" db="EMBL/GenBank/DDBJ databases">
        <title>Thermoactinomyces phylogeny.</title>
        <authorList>
            <person name="Dunlap C."/>
        </authorList>
    </citation>
    <scope>NUCLEOTIDE SEQUENCE [LARGE SCALE GENOMIC DNA]</scope>
    <source>
        <strain evidence="2 3">AMNI-1</strain>
    </source>
</reference>
<dbReference type="Proteomes" id="UP000538292">
    <property type="component" value="Unassembled WGS sequence"/>
</dbReference>
<dbReference type="RefSeq" id="WP_181742285.1">
    <property type="nucleotide sequence ID" value="NZ_JACEOL010000071.1"/>
</dbReference>
<organism evidence="2 3">
    <name type="scientific">Thermoactinomyces mirandus</name>
    <dbReference type="NCBI Taxonomy" id="2756294"/>
    <lineage>
        <taxon>Bacteria</taxon>
        <taxon>Bacillati</taxon>
        <taxon>Bacillota</taxon>
        <taxon>Bacilli</taxon>
        <taxon>Bacillales</taxon>
        <taxon>Thermoactinomycetaceae</taxon>
        <taxon>Thermoactinomyces</taxon>
    </lineage>
</organism>
<dbReference type="AlphaFoldDB" id="A0A7W1XV20"/>
<protein>
    <submittedName>
        <fullName evidence="2">HAD family phosphatase</fullName>
    </submittedName>
</protein>
<dbReference type="InterPro" id="IPR023198">
    <property type="entry name" value="PGP-like_dom2"/>
</dbReference>
<accession>A0A7W1XV20</accession>